<evidence type="ECO:0000259" key="6">
    <source>
        <dbReference type="Pfam" id="PF01425"/>
    </source>
</evidence>
<feature type="domain" description="Amidase" evidence="6">
    <location>
        <begin position="89"/>
        <end position="538"/>
    </location>
</feature>
<evidence type="ECO:0000313" key="8">
    <source>
        <dbReference type="Proteomes" id="UP000019484"/>
    </source>
</evidence>
<dbReference type="STRING" id="1182541.W9YPG4"/>
<proteinExistence type="inferred from homology"/>
<dbReference type="InterPro" id="IPR020556">
    <property type="entry name" value="Amidase_CS"/>
</dbReference>
<dbReference type="GeneID" id="19158110"/>
<dbReference type="EMBL" id="AMWN01000002">
    <property type="protein sequence ID" value="EXJ94817.1"/>
    <property type="molecule type" value="Genomic_DNA"/>
</dbReference>
<dbReference type="InterPro" id="IPR023631">
    <property type="entry name" value="Amidase_dom"/>
</dbReference>
<accession>W9YPG4</accession>
<sequence>MIDTAAPWQEAAAAKRQERQASVPHEWLLAPSVLEGVHLGPDSGTNVLALDLPRRSGLLSELELAITEKYSCPDLLQKLAARELSSAQVTLAFCKRAAIAHQLTNCLTEIFFERGLSRAKYLDEYIQTHKKPIGPLHGLPISIKDCFDIEGLPSTIGLVSYLKNPPMPHNSHVIDILLDLGAVLYVKTNVPQSMMTCDSENNVFGRTLNPQNLSLNAGGSSGGEAALIAFHGSPIGIGTDFGGSIRMPAACTGIYGFKPSSGRVPYGRQTEGVTPGYIPFSGAAGPLCHGVSDIACFMEAVISAKPWNYDSSAIAFPWRHLPDLDRPLTIGLLAEDPKYPLHPPVRRALCLAAEKLTAAGHTVVPIPHDPEHSISVSTELMFRYYHSDPDKTVLKIIQDGKEPVIESLVRMNTLGSLGETNELPIRELGAMNRLRYAIIEYWRKTFVDGKLDVLLAPPSQTTAVAHDTWNWIPYTASFNLVEFPGIVIPFSRSSKELDPDAVVFEAPAIGPKYDPILVDGAPCSVQVLARSLQDEECLRAAKIIDGVLNKTSS</sequence>
<dbReference type="Proteomes" id="UP000019484">
    <property type="component" value="Unassembled WGS sequence"/>
</dbReference>
<dbReference type="PROSITE" id="PS00571">
    <property type="entry name" value="AMIDASES"/>
    <property type="match status" value="1"/>
</dbReference>
<keyword evidence="8" id="KW-1185">Reference proteome</keyword>
<organism evidence="7 8">
    <name type="scientific">Capronia coronata CBS 617.96</name>
    <dbReference type="NCBI Taxonomy" id="1182541"/>
    <lineage>
        <taxon>Eukaryota</taxon>
        <taxon>Fungi</taxon>
        <taxon>Dikarya</taxon>
        <taxon>Ascomycota</taxon>
        <taxon>Pezizomycotina</taxon>
        <taxon>Eurotiomycetes</taxon>
        <taxon>Chaetothyriomycetidae</taxon>
        <taxon>Chaetothyriales</taxon>
        <taxon>Herpotrichiellaceae</taxon>
        <taxon>Capronia</taxon>
    </lineage>
</organism>
<comment type="catalytic activity">
    <reaction evidence="1">
        <text>a monocarboxylic acid amide + H2O = a monocarboxylate + NH4(+)</text>
        <dbReference type="Rhea" id="RHEA:12020"/>
        <dbReference type="ChEBI" id="CHEBI:15377"/>
        <dbReference type="ChEBI" id="CHEBI:28938"/>
        <dbReference type="ChEBI" id="CHEBI:35757"/>
        <dbReference type="ChEBI" id="CHEBI:83628"/>
        <dbReference type="EC" id="3.5.1.4"/>
    </reaction>
</comment>
<dbReference type="Pfam" id="PF01425">
    <property type="entry name" value="Amidase"/>
    <property type="match status" value="1"/>
</dbReference>
<dbReference type="InterPro" id="IPR036928">
    <property type="entry name" value="AS_sf"/>
</dbReference>
<feature type="active site" description="Charge relay system" evidence="5">
    <location>
        <position position="144"/>
    </location>
</feature>
<dbReference type="eggNOG" id="KOG1212">
    <property type="taxonomic scope" value="Eukaryota"/>
</dbReference>
<dbReference type="GO" id="GO:0004040">
    <property type="term" value="F:amidase activity"/>
    <property type="evidence" value="ECO:0007669"/>
    <property type="project" value="UniProtKB-EC"/>
</dbReference>
<feature type="active site" description="Charge relay system" evidence="5">
    <location>
        <position position="220"/>
    </location>
</feature>
<evidence type="ECO:0000256" key="1">
    <source>
        <dbReference type="ARBA" id="ARBA00001311"/>
    </source>
</evidence>
<evidence type="ECO:0000313" key="7">
    <source>
        <dbReference type="EMBL" id="EXJ94817.1"/>
    </source>
</evidence>
<keyword evidence="4" id="KW-0378">Hydrolase</keyword>
<dbReference type="HOGENOM" id="CLU_009600_9_2_1"/>
<comment type="similarity">
    <text evidence="2">Belongs to the amidase family.</text>
</comment>
<protein>
    <recommendedName>
        <fullName evidence="3">amidase</fullName>
        <ecNumber evidence="3">3.5.1.4</ecNumber>
    </recommendedName>
</protein>
<dbReference type="AlphaFoldDB" id="W9YPG4"/>
<evidence type="ECO:0000256" key="5">
    <source>
        <dbReference type="PIRSR" id="PIRSR001221-1"/>
    </source>
</evidence>
<gene>
    <name evidence="7" type="ORF">A1O1_03215</name>
</gene>
<dbReference type="Gene3D" id="3.90.1300.10">
    <property type="entry name" value="Amidase signature (AS) domain"/>
    <property type="match status" value="1"/>
</dbReference>
<feature type="active site" description="Acyl-ester intermediate" evidence="5">
    <location>
        <position position="244"/>
    </location>
</feature>
<dbReference type="PIRSF" id="PIRSF001221">
    <property type="entry name" value="Amidase_fungi"/>
    <property type="match status" value="1"/>
</dbReference>
<evidence type="ECO:0000256" key="4">
    <source>
        <dbReference type="ARBA" id="ARBA00022801"/>
    </source>
</evidence>
<dbReference type="EC" id="3.5.1.4" evidence="3"/>
<comment type="caution">
    <text evidence="7">The sequence shown here is derived from an EMBL/GenBank/DDBJ whole genome shotgun (WGS) entry which is preliminary data.</text>
</comment>
<evidence type="ECO:0000256" key="2">
    <source>
        <dbReference type="ARBA" id="ARBA00009199"/>
    </source>
</evidence>
<reference evidence="7 8" key="1">
    <citation type="submission" date="2013-03" db="EMBL/GenBank/DDBJ databases">
        <title>The Genome Sequence of Capronia coronata CBS 617.96.</title>
        <authorList>
            <consortium name="The Broad Institute Genomics Platform"/>
            <person name="Cuomo C."/>
            <person name="de Hoog S."/>
            <person name="Gorbushina A."/>
            <person name="Walker B."/>
            <person name="Young S.K."/>
            <person name="Zeng Q."/>
            <person name="Gargeya S."/>
            <person name="Fitzgerald M."/>
            <person name="Haas B."/>
            <person name="Abouelleil A."/>
            <person name="Allen A.W."/>
            <person name="Alvarado L."/>
            <person name="Arachchi H.M."/>
            <person name="Berlin A.M."/>
            <person name="Chapman S.B."/>
            <person name="Gainer-Dewar J."/>
            <person name="Goldberg J."/>
            <person name="Griggs A."/>
            <person name="Gujja S."/>
            <person name="Hansen M."/>
            <person name="Howarth C."/>
            <person name="Imamovic A."/>
            <person name="Ireland A."/>
            <person name="Larimer J."/>
            <person name="McCowan C."/>
            <person name="Murphy C."/>
            <person name="Pearson M."/>
            <person name="Poon T.W."/>
            <person name="Priest M."/>
            <person name="Roberts A."/>
            <person name="Saif S."/>
            <person name="Shea T."/>
            <person name="Sisk P."/>
            <person name="Sykes S."/>
            <person name="Wortman J."/>
            <person name="Nusbaum C."/>
            <person name="Birren B."/>
        </authorList>
    </citation>
    <scope>NUCLEOTIDE SEQUENCE [LARGE SCALE GENOMIC DNA]</scope>
    <source>
        <strain evidence="7 8">CBS 617.96</strain>
    </source>
</reference>
<dbReference type="RefSeq" id="XP_007722311.1">
    <property type="nucleotide sequence ID" value="XM_007724121.1"/>
</dbReference>
<evidence type="ECO:0000256" key="3">
    <source>
        <dbReference type="ARBA" id="ARBA00012922"/>
    </source>
</evidence>
<dbReference type="OrthoDB" id="6428749at2759"/>
<dbReference type="PANTHER" id="PTHR46072:SF3">
    <property type="entry name" value="AMIDASE"/>
    <property type="match status" value="1"/>
</dbReference>
<name>W9YPG4_9EURO</name>
<dbReference type="SUPFAM" id="SSF75304">
    <property type="entry name" value="Amidase signature (AS) enzymes"/>
    <property type="match status" value="1"/>
</dbReference>
<dbReference type="PANTHER" id="PTHR46072">
    <property type="entry name" value="AMIDASE-RELATED-RELATED"/>
    <property type="match status" value="1"/>
</dbReference>